<accession>A0A6G1K023</accession>
<name>A0A6G1K023_9PLEO</name>
<evidence type="ECO:0008006" key="3">
    <source>
        <dbReference type="Google" id="ProtNLM"/>
    </source>
</evidence>
<keyword evidence="2" id="KW-1185">Reference proteome</keyword>
<dbReference type="Proteomes" id="UP000799428">
    <property type="component" value="Unassembled WGS sequence"/>
</dbReference>
<dbReference type="EMBL" id="MU005777">
    <property type="protein sequence ID" value="KAF2705747.1"/>
    <property type="molecule type" value="Genomic_DNA"/>
</dbReference>
<proteinExistence type="predicted"/>
<organism evidence="1 2">
    <name type="scientific">Pleomassaria siparia CBS 279.74</name>
    <dbReference type="NCBI Taxonomy" id="1314801"/>
    <lineage>
        <taxon>Eukaryota</taxon>
        <taxon>Fungi</taxon>
        <taxon>Dikarya</taxon>
        <taxon>Ascomycota</taxon>
        <taxon>Pezizomycotina</taxon>
        <taxon>Dothideomycetes</taxon>
        <taxon>Pleosporomycetidae</taxon>
        <taxon>Pleosporales</taxon>
        <taxon>Pleomassariaceae</taxon>
        <taxon>Pleomassaria</taxon>
    </lineage>
</organism>
<protein>
    <recommendedName>
        <fullName evidence="3">LysR family regulatory protein</fullName>
    </recommendedName>
</protein>
<gene>
    <name evidence="1" type="ORF">K504DRAFT_459840</name>
</gene>
<dbReference type="InterPro" id="IPR023213">
    <property type="entry name" value="CAT-like_dom_sf"/>
</dbReference>
<dbReference type="OrthoDB" id="21502at2759"/>
<dbReference type="AlphaFoldDB" id="A0A6G1K023"/>
<dbReference type="Gene3D" id="3.30.559.10">
    <property type="entry name" value="Chloramphenicol acetyltransferase-like domain"/>
    <property type="match status" value="2"/>
</dbReference>
<evidence type="ECO:0000313" key="1">
    <source>
        <dbReference type="EMBL" id="KAF2705747.1"/>
    </source>
</evidence>
<evidence type="ECO:0000313" key="2">
    <source>
        <dbReference type="Proteomes" id="UP000799428"/>
    </source>
</evidence>
<reference evidence="1" key="1">
    <citation type="journal article" date="2020" name="Stud. Mycol.">
        <title>101 Dothideomycetes genomes: a test case for predicting lifestyles and emergence of pathogens.</title>
        <authorList>
            <person name="Haridas S."/>
            <person name="Albert R."/>
            <person name="Binder M."/>
            <person name="Bloem J."/>
            <person name="Labutti K."/>
            <person name="Salamov A."/>
            <person name="Andreopoulos B."/>
            <person name="Baker S."/>
            <person name="Barry K."/>
            <person name="Bills G."/>
            <person name="Bluhm B."/>
            <person name="Cannon C."/>
            <person name="Castanera R."/>
            <person name="Culley D."/>
            <person name="Daum C."/>
            <person name="Ezra D."/>
            <person name="Gonzalez J."/>
            <person name="Henrissat B."/>
            <person name="Kuo A."/>
            <person name="Liang C."/>
            <person name="Lipzen A."/>
            <person name="Lutzoni F."/>
            <person name="Magnuson J."/>
            <person name="Mondo S."/>
            <person name="Nolan M."/>
            <person name="Ohm R."/>
            <person name="Pangilinan J."/>
            <person name="Park H.-J."/>
            <person name="Ramirez L."/>
            <person name="Alfaro M."/>
            <person name="Sun H."/>
            <person name="Tritt A."/>
            <person name="Yoshinaga Y."/>
            <person name="Zwiers L.-H."/>
            <person name="Turgeon B."/>
            <person name="Goodwin S."/>
            <person name="Spatafora J."/>
            <person name="Crous P."/>
            <person name="Grigoriev I."/>
        </authorList>
    </citation>
    <scope>NUCLEOTIDE SEQUENCE</scope>
    <source>
        <strain evidence="1">CBS 279.74</strain>
    </source>
</reference>
<sequence length="518" mass="57627">MAFLLTWMKSKPVPPERVATDTVFPLHTLDDTNIARSVTLHLSLRYDDVLDVDKLGGALQRLLEKPGWRKLGARLRRGEGGKLEYHMPAKYTKERPAIDLSHVSHDMPMAEHAQGCKLPRSSGSIQMSKNASLYRTLLVSDDSPTQLDDWLYSDRPQLHLHVVSFTDATLVTVTWLHVLFDIMGAGILLSAWTAMLEGREDDVPEFHGFDSDPLATLGAPIDETQLGDASQVEEYVYENRVVSGWKMLRWVLGFMWELLVYRQEETRCVVLPAALFKKLKSEALEELSSIDPMAMVTDKSNRPFLSDGDVLCAFLTRLIVSSQPWLPSARPTKTIQVMNIFGMRPLLTETSPKLLPKGVAYVANCSTSISSFFPLHEFLSLPLGHVAARIRSDLVVQSTRPQIDANMRLSRATMAKTGGHPPLYGDADMLLASFTNWTKSKLFETDFKGAVIVTSGKAEGGHVVGKPTAIFGDATTKGFSVRNSGNCVGRDQDGNWWLGACLRAETWRNLERALDGIR</sequence>